<dbReference type="InterPro" id="IPR050821">
    <property type="entry name" value="Cytosolic_carboxypeptidase"/>
</dbReference>
<dbReference type="PANTHER" id="PTHR12756:SF9">
    <property type="entry name" value="CYTOSOLIC CARBOXYPEPTIDASE 6"/>
    <property type="match status" value="1"/>
</dbReference>
<protein>
    <submittedName>
        <fullName evidence="3">Uncharacterized protein</fullName>
    </submittedName>
</protein>
<comment type="cofactor">
    <cofactor evidence="1">
        <name>Zn(2+)</name>
        <dbReference type="ChEBI" id="CHEBI:29105"/>
    </cofactor>
</comment>
<feature type="compositionally biased region" description="Basic and acidic residues" evidence="2">
    <location>
        <begin position="180"/>
        <end position="208"/>
    </location>
</feature>
<feature type="region of interest" description="Disordered" evidence="2">
    <location>
        <begin position="126"/>
        <end position="217"/>
    </location>
</feature>
<dbReference type="PANTHER" id="PTHR12756">
    <property type="entry name" value="CYTOSOLIC CARBOXYPEPTIDASE"/>
    <property type="match status" value="1"/>
</dbReference>
<evidence type="ECO:0000256" key="1">
    <source>
        <dbReference type="ARBA" id="ARBA00001947"/>
    </source>
</evidence>
<dbReference type="AlphaFoldDB" id="A0A7S4M2C7"/>
<sequence length="217" mass="23299">MTNGMCMCMCTLCPYSLLKANVPEDPRDLDAVAAFPRALANHSPTFAFSGTKYCADPAKAGTGRRALAEMLPSVHCYTLEVSFFCSANGNIRGEAYTPASYTDMGQSMALALHEYYSGLETPTDASWHKDLQAPGQEPASSQTHKHHDSRLKESRQTPLGRGVTQPTNSALVNDSVVMGDGRRKSASGRREAGGRRESSASGGKRESKGNGYNDADL</sequence>
<evidence type="ECO:0000256" key="2">
    <source>
        <dbReference type="SAM" id="MobiDB-lite"/>
    </source>
</evidence>
<gene>
    <name evidence="3" type="ORF">CPOL0286_LOCUS1412</name>
</gene>
<accession>A0A7S4M2C7</accession>
<proteinExistence type="predicted"/>
<reference evidence="3" key="1">
    <citation type="submission" date="2021-01" db="EMBL/GenBank/DDBJ databases">
        <authorList>
            <person name="Corre E."/>
            <person name="Pelletier E."/>
            <person name="Niang G."/>
            <person name="Scheremetjew M."/>
            <person name="Finn R."/>
            <person name="Kale V."/>
            <person name="Holt S."/>
            <person name="Cochrane G."/>
            <person name="Meng A."/>
            <person name="Brown T."/>
            <person name="Cohen L."/>
        </authorList>
    </citation>
    <scope>NUCLEOTIDE SEQUENCE</scope>
    <source>
        <strain evidence="3">UIO037</strain>
    </source>
</reference>
<dbReference type="EMBL" id="HBKO01002801">
    <property type="protein sequence ID" value="CAE2196058.1"/>
    <property type="molecule type" value="Transcribed_RNA"/>
</dbReference>
<evidence type="ECO:0000313" key="3">
    <source>
        <dbReference type="EMBL" id="CAE2196058.1"/>
    </source>
</evidence>
<name>A0A7S4M2C7_9EUKA</name>
<dbReference type="Gene3D" id="3.40.630.10">
    <property type="entry name" value="Zn peptidases"/>
    <property type="match status" value="1"/>
</dbReference>
<organism evidence="3">
    <name type="scientific">Prymnesium polylepis</name>
    <dbReference type="NCBI Taxonomy" id="72548"/>
    <lineage>
        <taxon>Eukaryota</taxon>
        <taxon>Haptista</taxon>
        <taxon>Haptophyta</taxon>
        <taxon>Prymnesiophyceae</taxon>
        <taxon>Prymnesiales</taxon>
        <taxon>Prymnesiaceae</taxon>
        <taxon>Prymnesium</taxon>
    </lineage>
</organism>